<dbReference type="SUPFAM" id="SSF51735">
    <property type="entry name" value="NAD(P)-binding Rossmann-fold domains"/>
    <property type="match status" value="1"/>
</dbReference>
<gene>
    <name evidence="2" type="ORF">DM484_19105</name>
</gene>
<feature type="domain" description="NAD-dependent epimerase/dehydratase" evidence="1">
    <location>
        <begin position="8"/>
        <end position="106"/>
    </location>
</feature>
<dbReference type="InterPro" id="IPR036291">
    <property type="entry name" value="NAD(P)-bd_dom_sf"/>
</dbReference>
<dbReference type="InterPro" id="IPR001509">
    <property type="entry name" value="Epimerase_deHydtase"/>
</dbReference>
<dbReference type="Pfam" id="PF01370">
    <property type="entry name" value="Epimerase"/>
    <property type="match status" value="1"/>
</dbReference>
<proteinExistence type="predicted"/>
<dbReference type="EMBL" id="QJPH01000392">
    <property type="protein sequence ID" value="PZN75297.1"/>
    <property type="molecule type" value="Genomic_DNA"/>
</dbReference>
<protein>
    <recommendedName>
        <fullName evidence="1">NAD-dependent epimerase/dehydratase domain-containing protein</fullName>
    </recommendedName>
</protein>
<evidence type="ECO:0000259" key="1">
    <source>
        <dbReference type="Pfam" id="PF01370"/>
    </source>
</evidence>
<dbReference type="AlphaFoldDB" id="A0A2W4SXM0"/>
<reference evidence="2 3" key="1">
    <citation type="journal article" date="2018" name="Aquat. Microb. Ecol.">
        <title>Gammaproteobacterial methanotrophs dominate.</title>
        <authorList>
            <person name="Rissanen A.J."/>
            <person name="Saarenheimo J."/>
            <person name="Tiirola M."/>
            <person name="Peura S."/>
            <person name="Aalto S.L."/>
            <person name="Karvinen A."/>
            <person name="Nykanen H."/>
        </authorList>
    </citation>
    <scope>NUCLEOTIDE SEQUENCE [LARGE SCALE GENOMIC DNA]</scope>
    <source>
        <strain evidence="2">AMbin10</strain>
    </source>
</reference>
<comment type="caution">
    <text evidence="2">The sequence shown here is derived from an EMBL/GenBank/DDBJ whole genome shotgun (WGS) entry which is preliminary data.</text>
</comment>
<accession>A0A2W4SXM0</accession>
<evidence type="ECO:0000313" key="2">
    <source>
        <dbReference type="EMBL" id="PZN75297.1"/>
    </source>
</evidence>
<dbReference type="Gene3D" id="3.40.50.720">
    <property type="entry name" value="NAD(P)-binding Rossmann-like Domain"/>
    <property type="match status" value="1"/>
</dbReference>
<evidence type="ECO:0000313" key="3">
    <source>
        <dbReference type="Proteomes" id="UP000249396"/>
    </source>
</evidence>
<name>A0A2W4SXM0_9GAMM</name>
<organism evidence="2 3">
    <name type="scientific">Candidatus Methylumidiphilus alinenensis</name>
    <dbReference type="NCBI Taxonomy" id="2202197"/>
    <lineage>
        <taxon>Bacteria</taxon>
        <taxon>Pseudomonadati</taxon>
        <taxon>Pseudomonadota</taxon>
        <taxon>Gammaproteobacteria</taxon>
        <taxon>Methylococcales</taxon>
        <taxon>Candidatus Methylumidiphilus</taxon>
    </lineage>
</organism>
<sequence length="276" mass="30589">MAKTKKNVLMTGTSGYLGKFLASHLQHEINVIPLLNDRGLPWRLGDALDSDQLRDADALLHAAWDMNIENWDEIIPINIRGSRVLVKQAKTHAVPVVFISSMSAFTGCRSKYGRAKLIVEKTVVNNGGKIIRPGLVWSQGELGGILGKIAKLVNWLPIIAIPSTDTQKLHMTNLSNLGDIILDMIQGNLDINCHPVFAELEPITLKTIVKTVARKKNKPSLVFAVHPKFFICALTMVNRLLGSKKIKIDSLVGLLHAVEKPEFCGTFPELRFLQDF</sequence>
<dbReference type="Proteomes" id="UP000249396">
    <property type="component" value="Unassembled WGS sequence"/>
</dbReference>